<evidence type="ECO:0000256" key="2">
    <source>
        <dbReference type="ARBA" id="ARBA00022692"/>
    </source>
</evidence>
<dbReference type="GO" id="GO:0006691">
    <property type="term" value="P:leukotriene metabolic process"/>
    <property type="evidence" value="ECO:0007669"/>
    <property type="project" value="UniProtKB-ARBA"/>
</dbReference>
<dbReference type="GO" id="GO:0016020">
    <property type="term" value="C:membrane"/>
    <property type="evidence" value="ECO:0007669"/>
    <property type="project" value="UniProtKB-SubCell"/>
</dbReference>
<proteinExistence type="predicted"/>
<organism evidence="6 7">
    <name type="scientific">Stenotrophomonas humi</name>
    <dbReference type="NCBI Taxonomy" id="405444"/>
    <lineage>
        <taxon>Bacteria</taxon>
        <taxon>Pseudomonadati</taxon>
        <taxon>Pseudomonadota</taxon>
        <taxon>Gammaproteobacteria</taxon>
        <taxon>Lysobacterales</taxon>
        <taxon>Lysobacteraceae</taxon>
        <taxon>Stenotrophomonas</taxon>
    </lineage>
</organism>
<name>A0A0R0C802_9GAMM</name>
<dbReference type="STRING" id="405444.ABB26_17610"/>
<sequence>MHYVEIVAMLVVVQYLFFIYQVGRARGRYGVKAPAVTGHERFERAYRVQMNTLELMVALLPALFVAARFWPATWVAAIGVVYLIGRFIYWRAYISAPSSRGLGFGLSMLPVMALLTMALAGAVLR</sequence>
<accession>A0A0R0C802</accession>
<comment type="subcellular location">
    <subcellularLocation>
        <location evidence="1">Membrane</location>
        <topology evidence="1">Multi-pass membrane protein</topology>
    </subcellularLocation>
</comment>
<gene>
    <name evidence="6" type="ORF">ABB26_17610</name>
</gene>
<feature type="transmembrane region" description="Helical" evidence="5">
    <location>
        <begin position="101"/>
        <end position="124"/>
    </location>
</feature>
<dbReference type="Pfam" id="PF01124">
    <property type="entry name" value="MAPEG"/>
    <property type="match status" value="1"/>
</dbReference>
<dbReference type="InterPro" id="IPR023352">
    <property type="entry name" value="MAPEG-like_dom_sf"/>
</dbReference>
<reference evidence="6 7" key="1">
    <citation type="submission" date="2015-05" db="EMBL/GenBank/DDBJ databases">
        <title>Genome sequencing and analysis of members of genus Stenotrophomonas.</title>
        <authorList>
            <person name="Patil P.P."/>
            <person name="Midha S."/>
            <person name="Patil P.B."/>
        </authorList>
    </citation>
    <scope>NUCLEOTIDE SEQUENCE [LARGE SCALE GENOMIC DNA]</scope>
    <source>
        <strain evidence="6 7">DSM 18929</strain>
    </source>
</reference>
<evidence type="ECO:0000313" key="7">
    <source>
        <dbReference type="Proteomes" id="UP000050864"/>
    </source>
</evidence>
<feature type="transmembrane region" description="Helical" evidence="5">
    <location>
        <begin position="6"/>
        <end position="23"/>
    </location>
</feature>
<dbReference type="GO" id="GO:0004602">
    <property type="term" value="F:glutathione peroxidase activity"/>
    <property type="evidence" value="ECO:0007669"/>
    <property type="project" value="TreeGrafter"/>
</dbReference>
<evidence type="ECO:0000256" key="1">
    <source>
        <dbReference type="ARBA" id="ARBA00004141"/>
    </source>
</evidence>
<dbReference type="AlphaFoldDB" id="A0A0R0C802"/>
<dbReference type="GO" id="GO:0004364">
    <property type="term" value="F:glutathione transferase activity"/>
    <property type="evidence" value="ECO:0007669"/>
    <property type="project" value="TreeGrafter"/>
</dbReference>
<dbReference type="EMBL" id="LDJI01000045">
    <property type="protein sequence ID" value="KRG61956.1"/>
    <property type="molecule type" value="Genomic_DNA"/>
</dbReference>
<dbReference type="OrthoDB" id="464934at2"/>
<evidence type="ECO:0000256" key="3">
    <source>
        <dbReference type="ARBA" id="ARBA00022989"/>
    </source>
</evidence>
<dbReference type="InterPro" id="IPR050997">
    <property type="entry name" value="MAPEG"/>
</dbReference>
<dbReference type="PANTHER" id="PTHR10250:SF15">
    <property type="entry name" value="MICROSOMAL GLUTATHIONE S-TRANSFERASE-RELATED"/>
    <property type="match status" value="1"/>
</dbReference>
<keyword evidence="4 5" id="KW-0472">Membrane</keyword>
<evidence type="ECO:0000313" key="6">
    <source>
        <dbReference type="EMBL" id="KRG61956.1"/>
    </source>
</evidence>
<protein>
    <submittedName>
        <fullName evidence="6">Membrane protein</fullName>
    </submittedName>
</protein>
<dbReference type="PANTHER" id="PTHR10250">
    <property type="entry name" value="MICROSOMAL GLUTATHIONE S-TRANSFERASE"/>
    <property type="match status" value="1"/>
</dbReference>
<feature type="transmembrane region" description="Helical" evidence="5">
    <location>
        <begin position="72"/>
        <end position="89"/>
    </location>
</feature>
<dbReference type="InterPro" id="IPR001129">
    <property type="entry name" value="Membr-assoc_MAPEG"/>
</dbReference>
<dbReference type="RefSeq" id="WP_057636007.1">
    <property type="nucleotide sequence ID" value="NZ_LDJI01000045.1"/>
</dbReference>
<keyword evidence="3 5" id="KW-1133">Transmembrane helix</keyword>
<dbReference type="SUPFAM" id="SSF161084">
    <property type="entry name" value="MAPEG domain-like"/>
    <property type="match status" value="1"/>
</dbReference>
<dbReference type="Gene3D" id="1.20.120.550">
    <property type="entry name" value="Membrane associated eicosanoid/glutathione metabolism-like domain"/>
    <property type="match status" value="1"/>
</dbReference>
<feature type="transmembrane region" description="Helical" evidence="5">
    <location>
        <begin position="48"/>
        <end position="66"/>
    </location>
</feature>
<evidence type="ECO:0000256" key="5">
    <source>
        <dbReference type="SAM" id="Phobius"/>
    </source>
</evidence>
<dbReference type="PATRIC" id="fig|405444.3.peg.3043"/>
<keyword evidence="7" id="KW-1185">Reference proteome</keyword>
<comment type="caution">
    <text evidence="6">The sequence shown here is derived from an EMBL/GenBank/DDBJ whole genome shotgun (WGS) entry which is preliminary data.</text>
</comment>
<dbReference type="Proteomes" id="UP000050864">
    <property type="component" value="Unassembled WGS sequence"/>
</dbReference>
<keyword evidence="2 5" id="KW-0812">Transmembrane</keyword>
<evidence type="ECO:0000256" key="4">
    <source>
        <dbReference type="ARBA" id="ARBA00023136"/>
    </source>
</evidence>